<dbReference type="SUPFAM" id="SSF54211">
    <property type="entry name" value="Ribosomal protein S5 domain 2-like"/>
    <property type="match status" value="1"/>
</dbReference>
<dbReference type="InterPro" id="IPR020568">
    <property type="entry name" value="Ribosomal_Su5_D2-typ_SF"/>
</dbReference>
<dbReference type="InterPro" id="IPR020539">
    <property type="entry name" value="RNase_P_CS"/>
</dbReference>
<evidence type="ECO:0000256" key="7">
    <source>
        <dbReference type="HAMAP-Rule" id="MF_00227"/>
    </source>
</evidence>
<evidence type="ECO:0000313" key="10">
    <source>
        <dbReference type="Proteomes" id="UP000617531"/>
    </source>
</evidence>
<evidence type="ECO:0000256" key="1">
    <source>
        <dbReference type="ARBA" id="ARBA00002663"/>
    </source>
</evidence>
<evidence type="ECO:0000256" key="3">
    <source>
        <dbReference type="ARBA" id="ARBA00022722"/>
    </source>
</evidence>
<evidence type="ECO:0000313" key="9">
    <source>
        <dbReference type="EMBL" id="GHF21452.1"/>
    </source>
</evidence>
<dbReference type="InterPro" id="IPR014721">
    <property type="entry name" value="Ribsml_uS5_D2-typ_fold_subgr"/>
</dbReference>
<organism evidence="9 10">
    <name type="scientific">Pseudolysinimonas yzui</name>
    <dbReference type="NCBI Taxonomy" id="2708254"/>
    <lineage>
        <taxon>Bacteria</taxon>
        <taxon>Bacillati</taxon>
        <taxon>Actinomycetota</taxon>
        <taxon>Actinomycetes</taxon>
        <taxon>Micrococcales</taxon>
        <taxon>Microbacteriaceae</taxon>
        <taxon>Pseudolysinimonas</taxon>
    </lineage>
</organism>
<reference evidence="9" key="2">
    <citation type="submission" date="2020-09" db="EMBL/GenBank/DDBJ databases">
        <authorList>
            <person name="Sun Q."/>
            <person name="Zhou Y."/>
        </authorList>
    </citation>
    <scope>NUCLEOTIDE SEQUENCE</scope>
    <source>
        <strain evidence="9">CGMCC 1.16548</strain>
    </source>
</reference>
<dbReference type="PANTHER" id="PTHR33992:SF1">
    <property type="entry name" value="RIBONUCLEASE P PROTEIN COMPONENT"/>
    <property type="match status" value="1"/>
</dbReference>
<dbReference type="Pfam" id="PF00825">
    <property type="entry name" value="Ribonuclease_P"/>
    <property type="match status" value="1"/>
</dbReference>
<dbReference type="EMBL" id="BNAI01000005">
    <property type="protein sequence ID" value="GHF21452.1"/>
    <property type="molecule type" value="Genomic_DNA"/>
</dbReference>
<dbReference type="NCBIfam" id="TIGR00188">
    <property type="entry name" value="rnpA"/>
    <property type="match status" value="1"/>
</dbReference>
<dbReference type="PANTHER" id="PTHR33992">
    <property type="entry name" value="RIBONUCLEASE P PROTEIN COMPONENT"/>
    <property type="match status" value="1"/>
</dbReference>
<dbReference type="GO" id="GO:0000049">
    <property type="term" value="F:tRNA binding"/>
    <property type="evidence" value="ECO:0007669"/>
    <property type="project" value="UniProtKB-UniRule"/>
</dbReference>
<dbReference type="Gene3D" id="3.30.230.10">
    <property type="match status" value="1"/>
</dbReference>
<reference evidence="9" key="1">
    <citation type="journal article" date="2014" name="Int. J. Syst. Evol. Microbiol.">
        <title>Complete genome sequence of Corynebacterium casei LMG S-19264T (=DSM 44701T), isolated from a smear-ripened cheese.</title>
        <authorList>
            <consortium name="US DOE Joint Genome Institute (JGI-PGF)"/>
            <person name="Walter F."/>
            <person name="Albersmeier A."/>
            <person name="Kalinowski J."/>
            <person name="Ruckert C."/>
        </authorList>
    </citation>
    <scope>NUCLEOTIDE SEQUENCE</scope>
    <source>
        <strain evidence="9">CGMCC 1.16548</strain>
    </source>
</reference>
<evidence type="ECO:0000256" key="2">
    <source>
        <dbReference type="ARBA" id="ARBA00022694"/>
    </source>
</evidence>
<proteinExistence type="inferred from homology"/>
<keyword evidence="4 7" id="KW-0255">Endonuclease</keyword>
<accession>A0A8J3GSA4</accession>
<dbReference type="GO" id="GO:0001682">
    <property type="term" value="P:tRNA 5'-leader removal"/>
    <property type="evidence" value="ECO:0007669"/>
    <property type="project" value="UniProtKB-UniRule"/>
</dbReference>
<dbReference type="InterPro" id="IPR000100">
    <property type="entry name" value="RNase_P"/>
</dbReference>
<name>A0A8J3GSA4_9MICO</name>
<keyword evidence="2 7" id="KW-0819">tRNA processing</keyword>
<dbReference type="GO" id="GO:0030677">
    <property type="term" value="C:ribonuclease P complex"/>
    <property type="evidence" value="ECO:0007669"/>
    <property type="project" value="TreeGrafter"/>
</dbReference>
<comment type="similarity">
    <text evidence="7">Belongs to the RnpA family.</text>
</comment>
<dbReference type="EC" id="3.1.26.5" evidence="7 8"/>
<comment type="function">
    <text evidence="1 7">RNaseP catalyzes the removal of the 5'-leader sequence from pre-tRNA to produce the mature 5'-terminus. It can also cleave other RNA substrates such as 4.5S RNA. The protein component plays an auxiliary but essential role in vivo by binding to the 5'-leader sequence and broadening the substrate specificity of the ribozyme.</text>
</comment>
<evidence type="ECO:0000256" key="8">
    <source>
        <dbReference type="NCBIfam" id="TIGR00188"/>
    </source>
</evidence>
<comment type="caution">
    <text evidence="9">The sequence shown here is derived from an EMBL/GenBank/DDBJ whole genome shotgun (WGS) entry which is preliminary data.</text>
</comment>
<keyword evidence="6 7" id="KW-0694">RNA-binding</keyword>
<evidence type="ECO:0000256" key="6">
    <source>
        <dbReference type="ARBA" id="ARBA00022884"/>
    </source>
</evidence>
<dbReference type="HAMAP" id="MF_00227">
    <property type="entry name" value="RNase_P"/>
    <property type="match status" value="1"/>
</dbReference>
<keyword evidence="10" id="KW-1185">Reference proteome</keyword>
<sequence length="112" mass="12336">MLARANRVVLPADFRAAVRRGRRATTSTAIYYRLPTDPGAPARFGVIVSKAVGNAVHRNRVRRRLRALGRSLVDTGYRGEDVVIRVLPGSAQESWDSLSADMHHVLDTPTTT</sequence>
<dbReference type="AlphaFoldDB" id="A0A8J3GSA4"/>
<comment type="catalytic activity">
    <reaction evidence="7">
        <text>Endonucleolytic cleavage of RNA, removing 5'-extranucleotides from tRNA precursor.</text>
        <dbReference type="EC" id="3.1.26.5"/>
    </reaction>
</comment>
<evidence type="ECO:0000256" key="5">
    <source>
        <dbReference type="ARBA" id="ARBA00022801"/>
    </source>
</evidence>
<protein>
    <recommendedName>
        <fullName evidence="7 8">Ribonuclease P protein component</fullName>
        <shortName evidence="7">RNase P protein</shortName>
        <shortName evidence="7">RNaseP protein</shortName>
        <ecNumber evidence="7 8">3.1.26.5</ecNumber>
    </recommendedName>
    <alternativeName>
        <fullName evidence="7">Protein C5</fullName>
    </alternativeName>
</protein>
<keyword evidence="3 7" id="KW-0540">Nuclease</keyword>
<keyword evidence="5 7" id="KW-0378">Hydrolase</keyword>
<dbReference type="PROSITE" id="PS00648">
    <property type="entry name" value="RIBONUCLEASE_P"/>
    <property type="match status" value="1"/>
</dbReference>
<dbReference type="Proteomes" id="UP000617531">
    <property type="component" value="Unassembled WGS sequence"/>
</dbReference>
<dbReference type="GO" id="GO:0004526">
    <property type="term" value="F:ribonuclease P activity"/>
    <property type="evidence" value="ECO:0007669"/>
    <property type="project" value="UniProtKB-UniRule"/>
</dbReference>
<gene>
    <name evidence="7" type="primary">rnpA</name>
    <name evidence="9" type="ORF">GCM10011600_22930</name>
</gene>
<dbReference type="GO" id="GO:0042781">
    <property type="term" value="F:3'-tRNA processing endoribonuclease activity"/>
    <property type="evidence" value="ECO:0007669"/>
    <property type="project" value="TreeGrafter"/>
</dbReference>
<evidence type="ECO:0000256" key="4">
    <source>
        <dbReference type="ARBA" id="ARBA00022759"/>
    </source>
</evidence>
<comment type="subunit">
    <text evidence="7">Consists of a catalytic RNA component (M1 or rnpB) and a protein subunit.</text>
</comment>